<evidence type="ECO:0000313" key="6">
    <source>
        <dbReference type="Proteomes" id="UP001201701"/>
    </source>
</evidence>
<name>A0ABS9QML2_9HYPH</name>
<dbReference type="InterPro" id="IPR006433">
    <property type="entry name" value="Prohead_protease"/>
</dbReference>
<keyword evidence="2 5" id="KW-0645">Protease</keyword>
<dbReference type="NCBIfam" id="TIGR01543">
    <property type="entry name" value="proheadase_HK97"/>
    <property type="match status" value="1"/>
</dbReference>
<evidence type="ECO:0000313" key="5">
    <source>
        <dbReference type="EMBL" id="MCG7508675.1"/>
    </source>
</evidence>
<dbReference type="InterPro" id="IPR054613">
    <property type="entry name" value="Peptidase_S78_dom"/>
</dbReference>
<dbReference type="Pfam" id="PF04586">
    <property type="entry name" value="Peptidase_S78"/>
    <property type="match status" value="1"/>
</dbReference>
<reference evidence="5 6" key="1">
    <citation type="submission" date="2022-02" db="EMBL/GenBank/DDBJ databases">
        <title>Draft genome sequence of Mezorhizobium retamae strain IRAMC:0171 isolated from Retama raetam nodules.</title>
        <authorList>
            <person name="Bengaied R."/>
            <person name="Sbissi I."/>
            <person name="Huber K."/>
            <person name="Ghodbane F."/>
            <person name="Nouioui I."/>
            <person name="Tarhouni M."/>
            <person name="Gtari M."/>
        </authorList>
    </citation>
    <scope>NUCLEOTIDE SEQUENCE [LARGE SCALE GENOMIC DNA]</scope>
    <source>
        <strain evidence="5 6">IRAMC:0171</strain>
    </source>
</reference>
<keyword evidence="3" id="KW-0378">Hydrolase</keyword>
<organism evidence="5 6">
    <name type="scientific">Mesorhizobium retamae</name>
    <dbReference type="NCBI Taxonomy" id="2912854"/>
    <lineage>
        <taxon>Bacteria</taxon>
        <taxon>Pseudomonadati</taxon>
        <taxon>Pseudomonadota</taxon>
        <taxon>Alphaproteobacteria</taxon>
        <taxon>Hyphomicrobiales</taxon>
        <taxon>Phyllobacteriaceae</taxon>
        <taxon>Mesorhizobium</taxon>
    </lineage>
</organism>
<dbReference type="GO" id="GO:0006508">
    <property type="term" value="P:proteolysis"/>
    <property type="evidence" value="ECO:0007669"/>
    <property type="project" value="UniProtKB-KW"/>
</dbReference>
<sequence length="182" mass="19900">MSTARTSSERRTLAVEIRARGRRLEGYAATFNNQADIGGRFVETIAPGAFAASLRAKGDILALVDHDLGRVLARTRSGTLRLAEDARGLAFDLDVPDTSAGRDVLALAERGDLGGMSFGFTAFDEHRDGDRRELRGVELHEISVVLAWPAYDGTVIQARSLETAAPFRRYAERALKLLELSR</sequence>
<gene>
    <name evidence="5" type="ORF">L4923_26920</name>
</gene>
<evidence type="ECO:0000256" key="2">
    <source>
        <dbReference type="ARBA" id="ARBA00022670"/>
    </source>
</evidence>
<accession>A0ABS9QML2</accession>
<evidence type="ECO:0000256" key="3">
    <source>
        <dbReference type="ARBA" id="ARBA00022801"/>
    </source>
</evidence>
<comment type="caution">
    <text evidence="5">The sequence shown here is derived from an EMBL/GenBank/DDBJ whole genome shotgun (WGS) entry which is preliminary data.</text>
</comment>
<protein>
    <submittedName>
        <fullName evidence="5">HK97 family phage prohead protease</fullName>
    </submittedName>
</protein>
<dbReference type="RefSeq" id="WP_239370184.1">
    <property type="nucleotide sequence ID" value="NZ_JAKREW010000050.1"/>
</dbReference>
<evidence type="ECO:0000256" key="1">
    <source>
        <dbReference type="ARBA" id="ARBA00022612"/>
    </source>
</evidence>
<feature type="domain" description="Prohead serine protease" evidence="4">
    <location>
        <begin position="20"/>
        <end position="163"/>
    </location>
</feature>
<keyword evidence="6" id="KW-1185">Reference proteome</keyword>
<keyword evidence="1" id="KW-1188">Viral release from host cell</keyword>
<evidence type="ECO:0000259" key="4">
    <source>
        <dbReference type="Pfam" id="PF04586"/>
    </source>
</evidence>
<dbReference type="EMBL" id="JAKREW010000050">
    <property type="protein sequence ID" value="MCG7508675.1"/>
    <property type="molecule type" value="Genomic_DNA"/>
</dbReference>
<proteinExistence type="predicted"/>
<dbReference type="GO" id="GO:0008233">
    <property type="term" value="F:peptidase activity"/>
    <property type="evidence" value="ECO:0007669"/>
    <property type="project" value="UniProtKB-KW"/>
</dbReference>
<dbReference type="Proteomes" id="UP001201701">
    <property type="component" value="Unassembled WGS sequence"/>
</dbReference>